<dbReference type="AlphaFoldDB" id="A0ABC9P412"/>
<comment type="caution">
    <text evidence="1">The sequence shown here is derived from an EMBL/GenBank/DDBJ whole genome shotgun (WGS) entry which is preliminary data.</text>
</comment>
<gene>
    <name evidence="1" type="ORF">HMPREF9511_02264</name>
</gene>
<name>A0ABC9P412_ENTFL</name>
<sequence>MKFKNVELISKNGIDKKIESVDIDELTKEEYVMLRNLGLGDQLSHKTSMTLNEIEIKLDIFGKVSISQGFYVLIN</sequence>
<evidence type="ECO:0000313" key="2">
    <source>
        <dbReference type="Proteomes" id="UP000004933"/>
    </source>
</evidence>
<accession>A0ABC9P412</accession>
<reference evidence="1 2" key="1">
    <citation type="submission" date="2010-09" db="EMBL/GenBank/DDBJ databases">
        <authorList>
            <person name="Weinstock G."/>
            <person name="Sodergren E."/>
            <person name="Clifton S."/>
            <person name="Fulton L."/>
            <person name="Fulton B."/>
            <person name="Courtney L."/>
            <person name="Fronick C."/>
            <person name="Harrison M."/>
            <person name="Strong C."/>
            <person name="Farmer C."/>
            <person name="Delahaunty K."/>
            <person name="Markovic C."/>
            <person name="Hall O."/>
            <person name="Minx P."/>
            <person name="Tomlinson C."/>
            <person name="Mitreva M."/>
            <person name="Hou S."/>
            <person name="Chen J."/>
            <person name="Wollam A."/>
            <person name="Pepin K.H."/>
            <person name="Johnson M."/>
            <person name="Bhonagiri V."/>
            <person name="Zhang X."/>
            <person name="Suruliraj S."/>
            <person name="Warren W."/>
            <person name="Chinwalla A."/>
            <person name="Mardis E.R."/>
            <person name="Wilson R.K."/>
        </authorList>
    </citation>
    <scope>NUCLEOTIDE SEQUENCE [LARGE SCALE GENOMIC DNA]</scope>
    <source>
        <strain evidence="1 2">TX0630</strain>
    </source>
</reference>
<dbReference type="Proteomes" id="UP000004933">
    <property type="component" value="Unassembled WGS sequence"/>
</dbReference>
<dbReference type="EMBL" id="AEBE01000093">
    <property type="protein sequence ID" value="EFU89738.1"/>
    <property type="molecule type" value="Genomic_DNA"/>
</dbReference>
<evidence type="ECO:0000313" key="1">
    <source>
        <dbReference type="EMBL" id="EFU89738.1"/>
    </source>
</evidence>
<proteinExistence type="predicted"/>
<protein>
    <submittedName>
        <fullName evidence="1">Uncharacterized protein</fullName>
    </submittedName>
</protein>
<organism evidence="1 2">
    <name type="scientific">Enterococcus faecalis TX0630</name>
    <dbReference type="NCBI Taxonomy" id="749508"/>
    <lineage>
        <taxon>Bacteria</taxon>
        <taxon>Bacillati</taxon>
        <taxon>Bacillota</taxon>
        <taxon>Bacilli</taxon>
        <taxon>Lactobacillales</taxon>
        <taxon>Enterococcaceae</taxon>
        <taxon>Enterococcus</taxon>
    </lineage>
</organism>
<dbReference type="RefSeq" id="WP_002386722.1">
    <property type="nucleotide sequence ID" value="NZ_GL454837.1"/>
</dbReference>